<keyword evidence="4" id="KW-1185">Reference proteome</keyword>
<evidence type="ECO:0000256" key="1">
    <source>
        <dbReference type="SAM" id="MobiDB-lite"/>
    </source>
</evidence>
<dbReference type="AlphaFoldDB" id="A0A8S1LV92"/>
<dbReference type="Proteomes" id="UP000688137">
    <property type="component" value="Unassembled WGS sequence"/>
</dbReference>
<feature type="compositionally biased region" description="Basic and acidic residues" evidence="1">
    <location>
        <begin position="74"/>
        <end position="92"/>
    </location>
</feature>
<feature type="compositionally biased region" description="Basic and acidic residues" evidence="1">
    <location>
        <begin position="99"/>
        <end position="111"/>
    </location>
</feature>
<feature type="signal peptide" evidence="2">
    <location>
        <begin position="1"/>
        <end position="22"/>
    </location>
</feature>
<evidence type="ECO:0000313" key="4">
    <source>
        <dbReference type="Proteomes" id="UP000688137"/>
    </source>
</evidence>
<protein>
    <submittedName>
        <fullName evidence="3">Uncharacterized protein</fullName>
    </submittedName>
</protein>
<feature type="chain" id="PRO_5035787173" evidence="2">
    <location>
        <begin position="23"/>
        <end position="142"/>
    </location>
</feature>
<comment type="caution">
    <text evidence="3">The sequence shown here is derived from an EMBL/GenBank/DDBJ whole genome shotgun (WGS) entry which is preliminary data.</text>
</comment>
<reference evidence="3" key="1">
    <citation type="submission" date="2021-01" db="EMBL/GenBank/DDBJ databases">
        <authorList>
            <consortium name="Genoscope - CEA"/>
            <person name="William W."/>
        </authorList>
    </citation>
    <scope>NUCLEOTIDE SEQUENCE</scope>
</reference>
<sequence>MLIIVFIQLILVNSSVIRRSETKVDEQGRKYHYSEKYEEEFSYEIQKRCSDDDSEGQLEFENDLKYDEDLEGYVEGKHTDGNEELQQQRDDQQNDNENEQQKDDEKVELKREKQKHIRKEKEIDDYVLLLQNESIKLNLIAN</sequence>
<evidence type="ECO:0000313" key="3">
    <source>
        <dbReference type="EMBL" id="CAD8071950.1"/>
    </source>
</evidence>
<dbReference type="EMBL" id="CAJJDM010000048">
    <property type="protein sequence ID" value="CAD8071950.1"/>
    <property type="molecule type" value="Genomic_DNA"/>
</dbReference>
<dbReference type="OMA" id="KYHYSEK"/>
<gene>
    <name evidence="3" type="ORF">PPRIM_AZ9-3.1.T0480133</name>
</gene>
<proteinExistence type="predicted"/>
<evidence type="ECO:0000256" key="2">
    <source>
        <dbReference type="SAM" id="SignalP"/>
    </source>
</evidence>
<feature type="region of interest" description="Disordered" evidence="1">
    <location>
        <begin position="69"/>
        <end position="115"/>
    </location>
</feature>
<accession>A0A8S1LV92</accession>
<organism evidence="3 4">
    <name type="scientific">Paramecium primaurelia</name>
    <dbReference type="NCBI Taxonomy" id="5886"/>
    <lineage>
        <taxon>Eukaryota</taxon>
        <taxon>Sar</taxon>
        <taxon>Alveolata</taxon>
        <taxon>Ciliophora</taxon>
        <taxon>Intramacronucleata</taxon>
        <taxon>Oligohymenophorea</taxon>
        <taxon>Peniculida</taxon>
        <taxon>Parameciidae</taxon>
        <taxon>Paramecium</taxon>
    </lineage>
</organism>
<name>A0A8S1LV92_PARPR</name>
<keyword evidence="2" id="KW-0732">Signal</keyword>